<feature type="signal peptide" evidence="2">
    <location>
        <begin position="1"/>
        <end position="21"/>
    </location>
</feature>
<reference evidence="5" key="1">
    <citation type="submission" date="2025-08" db="UniProtKB">
        <authorList>
            <consortium name="RefSeq"/>
        </authorList>
    </citation>
    <scope>IDENTIFICATION</scope>
    <source>
        <tissue evidence="5">Whole organism</tissue>
    </source>
</reference>
<dbReference type="PANTHER" id="PTHR23279:SF46">
    <property type="entry name" value="DEFECTIVE PROBOSCIS EXTENSION RESPONSE 10, ISOFORM A-RELATED"/>
    <property type="match status" value="1"/>
</dbReference>
<dbReference type="GO" id="GO:0032589">
    <property type="term" value="C:neuron projection membrane"/>
    <property type="evidence" value="ECO:0007669"/>
    <property type="project" value="TreeGrafter"/>
</dbReference>
<dbReference type="InterPro" id="IPR013106">
    <property type="entry name" value="Ig_V-set"/>
</dbReference>
<dbReference type="Pfam" id="PF13927">
    <property type="entry name" value="Ig_3"/>
    <property type="match status" value="1"/>
</dbReference>
<dbReference type="Gene3D" id="2.60.40.10">
    <property type="entry name" value="Immunoglobulins"/>
    <property type="match status" value="2"/>
</dbReference>
<evidence type="ECO:0000256" key="2">
    <source>
        <dbReference type="SAM" id="SignalP"/>
    </source>
</evidence>
<dbReference type="PROSITE" id="PS50835">
    <property type="entry name" value="IG_LIKE"/>
    <property type="match status" value="2"/>
</dbReference>
<dbReference type="CDD" id="cd00096">
    <property type="entry name" value="Ig"/>
    <property type="match status" value="1"/>
</dbReference>
<evidence type="ECO:0000256" key="1">
    <source>
        <dbReference type="SAM" id="MobiDB-lite"/>
    </source>
</evidence>
<gene>
    <name evidence="5" type="primary">LOC108671876</name>
</gene>
<dbReference type="OrthoDB" id="5359219at2759"/>
<dbReference type="InterPro" id="IPR003598">
    <property type="entry name" value="Ig_sub2"/>
</dbReference>
<dbReference type="GO" id="GO:0050808">
    <property type="term" value="P:synapse organization"/>
    <property type="evidence" value="ECO:0007669"/>
    <property type="project" value="TreeGrafter"/>
</dbReference>
<organism evidence="4 5">
    <name type="scientific">Hyalella azteca</name>
    <name type="common">Amphipod</name>
    <dbReference type="NCBI Taxonomy" id="294128"/>
    <lineage>
        <taxon>Eukaryota</taxon>
        <taxon>Metazoa</taxon>
        <taxon>Ecdysozoa</taxon>
        <taxon>Arthropoda</taxon>
        <taxon>Crustacea</taxon>
        <taxon>Multicrustacea</taxon>
        <taxon>Malacostraca</taxon>
        <taxon>Eumalacostraca</taxon>
        <taxon>Peracarida</taxon>
        <taxon>Amphipoda</taxon>
        <taxon>Senticaudata</taxon>
        <taxon>Talitrida</taxon>
        <taxon>Talitroidea</taxon>
        <taxon>Hyalellidae</taxon>
        <taxon>Hyalella</taxon>
    </lineage>
</organism>
<dbReference type="RefSeq" id="XP_047741218.1">
    <property type="nucleotide sequence ID" value="XM_047885262.1"/>
</dbReference>
<protein>
    <submittedName>
        <fullName evidence="5">Uncharacterized protein LOC108671876</fullName>
    </submittedName>
</protein>
<dbReference type="InterPro" id="IPR037448">
    <property type="entry name" value="Zig-8"/>
</dbReference>
<feature type="compositionally biased region" description="Basic and acidic residues" evidence="1">
    <location>
        <begin position="84"/>
        <end position="100"/>
    </location>
</feature>
<dbReference type="PANTHER" id="PTHR23279">
    <property type="entry name" value="DEFECTIVE PROBOSCIS EXTENSION RESPONSE DPR -RELATED"/>
    <property type="match status" value="1"/>
</dbReference>
<feature type="domain" description="Ig-like" evidence="3">
    <location>
        <begin position="364"/>
        <end position="448"/>
    </location>
</feature>
<dbReference type="GeneID" id="108671876"/>
<dbReference type="InterPro" id="IPR036179">
    <property type="entry name" value="Ig-like_dom_sf"/>
</dbReference>
<feature type="chain" id="PRO_5037240864" evidence="2">
    <location>
        <begin position="22"/>
        <end position="539"/>
    </location>
</feature>
<keyword evidence="2" id="KW-0732">Signal</keyword>
<evidence type="ECO:0000259" key="3">
    <source>
        <dbReference type="PROSITE" id="PS50835"/>
    </source>
</evidence>
<feature type="region of interest" description="Disordered" evidence="1">
    <location>
        <begin position="84"/>
        <end position="103"/>
    </location>
</feature>
<dbReference type="SMART" id="SM00408">
    <property type="entry name" value="IGc2"/>
    <property type="match status" value="2"/>
</dbReference>
<sequence>MRSSSIINCLQFSALVGVLLATKTWIVGASVVAIAPEPNKTSDSYLKGGSLLNAGSSSQKLRDSSGRDGDVFKRGENYVKKIDDSRLKTHDRHPKSDDSHFNFNGYSSKTNEYFWNKSEDPNNFYNYHLKTEDSSPKSPRIQLRSHESRVNSHESGVRKYAINFPDYLPSADHPRQHVHNPHYDDKRSKTYATHLNSEESYIISHNPRPDDSLLVEDDSSTAGKGRMKEAHIHKFHPPRMGRTKPRVVVHEGYTARLPCTVHHLGDRSVTWMRRRDLHILTAGQLTYSADDRFQVSHPAGSSQWSLVVADARTSDSGHYHCTVNTDPQIYSVVTLIVTAKENPSYPLAKGKVFVANNTASTTDGRLTVLIHGPRELHIEEGSSLTLRCTVWHTGALPSVVYWYHGNTLLDYNSPRGGVELKGDEAKGQTDATLRVWSVGPGDSGMYSCVPQGSHPASVLVHVQKGDREAAIQQGGLDSSSEASSSSMASGGLRIHHQNEERILLQLIQFLIPGRWLTYPMLPMNLLCIFKDIRLFHFQS</sequence>
<dbReference type="KEGG" id="hazt:108671876"/>
<evidence type="ECO:0000313" key="5">
    <source>
        <dbReference type="RefSeq" id="XP_047741218.1"/>
    </source>
</evidence>
<dbReference type="SUPFAM" id="SSF48726">
    <property type="entry name" value="Immunoglobulin"/>
    <property type="match status" value="2"/>
</dbReference>
<dbReference type="SMART" id="SM00409">
    <property type="entry name" value="IG"/>
    <property type="match status" value="2"/>
</dbReference>
<accession>A0A979FX60</accession>
<dbReference type="AlphaFoldDB" id="A0A979FX60"/>
<name>A0A979FX60_HYAAZ</name>
<dbReference type="Proteomes" id="UP000694843">
    <property type="component" value="Unplaced"/>
</dbReference>
<dbReference type="Pfam" id="PF07686">
    <property type="entry name" value="V-set"/>
    <property type="match status" value="1"/>
</dbReference>
<dbReference type="InterPro" id="IPR003599">
    <property type="entry name" value="Ig_sub"/>
</dbReference>
<keyword evidence="4" id="KW-1185">Reference proteome</keyword>
<dbReference type="SMART" id="SM00406">
    <property type="entry name" value="IGv"/>
    <property type="match status" value="2"/>
</dbReference>
<evidence type="ECO:0000313" key="4">
    <source>
        <dbReference type="Proteomes" id="UP000694843"/>
    </source>
</evidence>
<feature type="domain" description="Ig-like" evidence="3">
    <location>
        <begin position="238"/>
        <end position="331"/>
    </location>
</feature>
<dbReference type="InterPro" id="IPR007110">
    <property type="entry name" value="Ig-like_dom"/>
</dbReference>
<dbReference type="InterPro" id="IPR013783">
    <property type="entry name" value="Ig-like_fold"/>
</dbReference>
<proteinExistence type="predicted"/>